<evidence type="ECO:0000256" key="1">
    <source>
        <dbReference type="SAM" id="Phobius"/>
    </source>
</evidence>
<evidence type="ECO:0000313" key="3">
    <source>
        <dbReference type="Proteomes" id="UP000229757"/>
    </source>
</evidence>
<keyword evidence="1" id="KW-0812">Transmembrane</keyword>
<gene>
    <name evidence="2" type="ORF">REIFOR_00571</name>
</gene>
<keyword evidence="1" id="KW-0472">Membrane</keyword>
<accession>A0A2K8KLF7</accession>
<dbReference type="RefSeq" id="WP_100256125.1">
    <property type="nucleotide sequence ID" value="NZ_CP011797.1"/>
</dbReference>
<keyword evidence="1" id="KW-1133">Transmembrane helix</keyword>
<evidence type="ECO:0000313" key="2">
    <source>
        <dbReference type="EMBL" id="ATX75740.1"/>
    </source>
</evidence>
<reference evidence="2 3" key="1">
    <citation type="journal article" date="2017" name="Environ. Microbiol.">
        <title>Genomic and physiological analyses of 'Reinekea forsetii' reveal a versatile opportunistic lifestyle during spring algae blooms.</title>
        <authorList>
            <person name="Avci B."/>
            <person name="Hahnke R.L."/>
            <person name="Chafee M."/>
            <person name="Fischer T."/>
            <person name="Gruber-Vodicka H."/>
            <person name="Tegetmeyer H.E."/>
            <person name="Harder J."/>
            <person name="Fuchs B.M."/>
            <person name="Amann R.I."/>
            <person name="Teeling H."/>
        </authorList>
    </citation>
    <scope>NUCLEOTIDE SEQUENCE [LARGE SCALE GENOMIC DNA]</scope>
    <source>
        <strain evidence="2 3">Hel1_31_D35</strain>
    </source>
</reference>
<proteinExistence type="predicted"/>
<feature type="transmembrane region" description="Helical" evidence="1">
    <location>
        <begin position="12"/>
        <end position="38"/>
    </location>
</feature>
<protein>
    <submittedName>
        <fullName evidence="2">Uncharacterized protein</fullName>
    </submittedName>
</protein>
<dbReference type="Proteomes" id="UP000229757">
    <property type="component" value="Chromosome"/>
</dbReference>
<name>A0A2K8KLF7_9GAMM</name>
<dbReference type="AlphaFoldDB" id="A0A2K8KLF7"/>
<organism evidence="2 3">
    <name type="scientific">Reinekea forsetii</name>
    <dbReference type="NCBI Taxonomy" id="1336806"/>
    <lineage>
        <taxon>Bacteria</taxon>
        <taxon>Pseudomonadati</taxon>
        <taxon>Pseudomonadota</taxon>
        <taxon>Gammaproteobacteria</taxon>
        <taxon>Oceanospirillales</taxon>
        <taxon>Saccharospirillaceae</taxon>
        <taxon>Reinekea</taxon>
    </lineage>
</organism>
<dbReference type="KEGG" id="rfo:REIFOR_00571"/>
<sequence>MPSTLIRGLKRWHWGGLLTLITLVASYVLALAILLVLWRKGIDLMALIIVIASSTTSFGY</sequence>
<keyword evidence="3" id="KW-1185">Reference proteome</keyword>
<dbReference type="EMBL" id="CP011797">
    <property type="protein sequence ID" value="ATX75740.1"/>
    <property type="molecule type" value="Genomic_DNA"/>
</dbReference>